<dbReference type="InterPro" id="IPR036633">
    <property type="entry name" value="Prn/Lys/Arg_de-COase_C_sf"/>
</dbReference>
<dbReference type="Gene3D" id="3.90.100.10">
    <property type="entry name" value="Orn/Lys/Arg decarboxylase, C-terminal domain"/>
    <property type="match status" value="1"/>
</dbReference>
<gene>
    <name evidence="8" type="ORF">LJD61_20080</name>
</gene>
<dbReference type="InterPro" id="IPR052357">
    <property type="entry name" value="Orn_Lys_Arg_decarboxylase-I"/>
</dbReference>
<dbReference type="InterPro" id="IPR015421">
    <property type="entry name" value="PyrdxlP-dep_Trfase_major"/>
</dbReference>
<dbReference type="EMBL" id="JAJEKE010000032">
    <property type="protein sequence ID" value="MCQ1531819.1"/>
    <property type="molecule type" value="Genomic_DNA"/>
</dbReference>
<dbReference type="InterPro" id="IPR015424">
    <property type="entry name" value="PyrdxlP-dep_Trfase"/>
</dbReference>
<keyword evidence="5" id="KW-0456">Lyase</keyword>
<dbReference type="Proteomes" id="UP001651880">
    <property type="component" value="Unassembled WGS sequence"/>
</dbReference>
<organism evidence="8 9">
    <name type="scientific">Lutispora saccharofermentans</name>
    <dbReference type="NCBI Taxonomy" id="3024236"/>
    <lineage>
        <taxon>Bacteria</taxon>
        <taxon>Bacillati</taxon>
        <taxon>Bacillota</taxon>
        <taxon>Clostridia</taxon>
        <taxon>Lutisporales</taxon>
        <taxon>Lutisporaceae</taxon>
        <taxon>Lutispora</taxon>
    </lineage>
</organism>
<evidence type="ECO:0000313" key="8">
    <source>
        <dbReference type="EMBL" id="MCQ1531819.1"/>
    </source>
</evidence>
<dbReference type="Gene3D" id="3.40.640.10">
    <property type="entry name" value="Type I PLP-dependent aspartate aminotransferase-like (Major domain)"/>
    <property type="match status" value="1"/>
</dbReference>
<keyword evidence="8" id="KW-0032">Aminotransferase</keyword>
<dbReference type="SUPFAM" id="SSF53383">
    <property type="entry name" value="PLP-dependent transferases"/>
    <property type="match status" value="1"/>
</dbReference>
<keyword evidence="3" id="KW-0210">Decarboxylase</keyword>
<dbReference type="RefSeq" id="WP_255229389.1">
    <property type="nucleotide sequence ID" value="NZ_JAJEKE010000032.1"/>
</dbReference>
<dbReference type="GO" id="GO:0008483">
    <property type="term" value="F:transaminase activity"/>
    <property type="evidence" value="ECO:0007669"/>
    <property type="project" value="UniProtKB-KW"/>
</dbReference>
<keyword evidence="8" id="KW-0808">Transferase</keyword>
<feature type="domain" description="Orn/Lys/Arg decarboxylase C-terminal" evidence="7">
    <location>
        <begin position="372"/>
        <end position="468"/>
    </location>
</feature>
<dbReference type="Pfam" id="PF01276">
    <property type="entry name" value="OKR_DC_1"/>
    <property type="match status" value="1"/>
</dbReference>
<comment type="cofactor">
    <cofactor evidence="1">
        <name>pyridoxal 5'-phosphate</name>
        <dbReference type="ChEBI" id="CHEBI:597326"/>
    </cofactor>
</comment>
<accession>A0ABT1NL42</accession>
<name>A0ABT1NL42_9FIRM</name>
<comment type="caution">
    <text evidence="8">The sequence shown here is derived from an EMBL/GenBank/DDBJ whole genome shotgun (WGS) entry which is preliminary data.</text>
</comment>
<evidence type="ECO:0000259" key="7">
    <source>
        <dbReference type="Pfam" id="PF03711"/>
    </source>
</evidence>
<dbReference type="SUPFAM" id="SSF55904">
    <property type="entry name" value="Ornithine decarboxylase C-terminal domain"/>
    <property type="match status" value="1"/>
</dbReference>
<proteinExistence type="inferred from homology"/>
<keyword evidence="4" id="KW-0663">Pyridoxal phosphate</keyword>
<comment type="similarity">
    <text evidence="2">Belongs to the Orn/Lys/Arg decarboxylase class-I family.</text>
</comment>
<evidence type="ECO:0000256" key="2">
    <source>
        <dbReference type="ARBA" id="ARBA00010671"/>
    </source>
</evidence>
<keyword evidence="9" id="KW-1185">Reference proteome</keyword>
<dbReference type="InterPro" id="IPR000310">
    <property type="entry name" value="Orn/Lys/Arg_deCO2ase_major_dom"/>
</dbReference>
<dbReference type="PANTHER" id="PTHR43277">
    <property type="entry name" value="ARGININE DECARBOXYLASE"/>
    <property type="match status" value="1"/>
</dbReference>
<dbReference type="PANTHER" id="PTHR43277:SF4">
    <property type="entry name" value="ARGININE DECARBOXYLASE"/>
    <property type="match status" value="1"/>
</dbReference>
<evidence type="ECO:0000256" key="4">
    <source>
        <dbReference type="ARBA" id="ARBA00022898"/>
    </source>
</evidence>
<evidence type="ECO:0000256" key="5">
    <source>
        <dbReference type="ARBA" id="ARBA00023239"/>
    </source>
</evidence>
<evidence type="ECO:0000313" key="9">
    <source>
        <dbReference type="Proteomes" id="UP001651880"/>
    </source>
</evidence>
<dbReference type="CDD" id="cd00615">
    <property type="entry name" value="Orn_deC_like"/>
    <property type="match status" value="1"/>
</dbReference>
<evidence type="ECO:0000256" key="1">
    <source>
        <dbReference type="ARBA" id="ARBA00001933"/>
    </source>
</evidence>
<feature type="domain" description="Orn/Lys/Arg decarboxylases family 1 pyridoxal-P attachment site" evidence="6">
    <location>
        <begin position="7"/>
        <end position="312"/>
    </location>
</feature>
<evidence type="ECO:0000259" key="6">
    <source>
        <dbReference type="Pfam" id="PF01276"/>
    </source>
</evidence>
<evidence type="ECO:0000256" key="3">
    <source>
        <dbReference type="ARBA" id="ARBA00022793"/>
    </source>
</evidence>
<protein>
    <submittedName>
        <fullName evidence="8">Aminotransferase class I/II-fold pyridoxal phosphate-dependent enzyme</fullName>
    </submittedName>
</protein>
<dbReference type="InterPro" id="IPR008286">
    <property type="entry name" value="Prn/Lys/Arg_de-COase_C"/>
</dbReference>
<reference evidence="8 9" key="1">
    <citation type="submission" date="2021-10" db="EMBL/GenBank/DDBJ databases">
        <title>Lutispora strain m25 sp. nov., a thermophilic, non-spore-forming bacterium isolated from a lab-scale methanogenic bioreactor digesting anaerobic sludge.</title>
        <authorList>
            <person name="El Houari A."/>
            <person name="Mcdonald J."/>
        </authorList>
    </citation>
    <scope>NUCLEOTIDE SEQUENCE [LARGE SCALE GENOMIC DNA]</scope>
    <source>
        <strain evidence="9">m25</strain>
    </source>
</reference>
<sequence length="483" mass="53351">MIYDDMPVLKSLKEYAASKVLPFHMPGHKRGGIFQRLGLEYLMDNIIEMDTTEVPGIDNLHSPQGAIAEAQNLAARAFGAGRTFFLVNGTTSGIYAMTMAATKPGDKILIPRNAHRSAVSAAVLGKLHPVYMMPEVDSYMEIAMGIEPKTVEKALEQHPDAKAVLITSPTYYGVCSDLEKIARMVHDKGKLLLVDEAHGSHFVFHRSLPISAMEAGADMAAQSTHKTLPSMTGSSMLHVKGERVDIEKLKFFLQLVQTTSPSHVMLASLDAARYIMENYGHRLLDDCIKYSNKVRKEINDKTSFYCLGADKKDSFGIHDIDPTRITVNLKGGGISGIKGEEILRSEYNIQVEMSDICNIVAITSVADDEASYMRLLEAISDMDRWSRKENIGCNQAKPPNSIPVCLMPPHEALYHEVESIEVEKSQGRISAEMAVPYPPGIPVIMPGEQISRDVIDYLRQCTDIGIKVSGVLDPEFKNIKVIK</sequence>
<dbReference type="Pfam" id="PF03711">
    <property type="entry name" value="OKR_DC_1_C"/>
    <property type="match status" value="1"/>
</dbReference>